<proteinExistence type="inferred from homology"/>
<evidence type="ECO:0000256" key="3">
    <source>
        <dbReference type="ARBA" id="ARBA00022801"/>
    </source>
</evidence>
<dbReference type="EC" id="3.1.1.-" evidence="5"/>
<dbReference type="EMBL" id="CAKKLH010000035">
    <property type="protein sequence ID" value="CAH0100418.1"/>
    <property type="molecule type" value="Genomic_DNA"/>
</dbReference>
<dbReference type="InterPro" id="IPR019826">
    <property type="entry name" value="Carboxylesterase_B_AS"/>
</dbReference>
<dbReference type="Pfam" id="PF00135">
    <property type="entry name" value="COesterase"/>
    <property type="match status" value="1"/>
</dbReference>
<dbReference type="PANTHER" id="PTHR43142:SF1">
    <property type="entry name" value="CARBOXYLIC ESTER HYDROLASE"/>
    <property type="match status" value="1"/>
</dbReference>
<evidence type="ECO:0000256" key="2">
    <source>
        <dbReference type="ARBA" id="ARBA00022487"/>
    </source>
</evidence>
<dbReference type="InterPro" id="IPR002018">
    <property type="entry name" value="CarbesteraseB"/>
</dbReference>
<dbReference type="PROSITE" id="PS00122">
    <property type="entry name" value="CARBOXYLESTERASE_B_1"/>
    <property type="match status" value="1"/>
</dbReference>
<reference evidence="7" key="1">
    <citation type="submission" date="2021-11" db="EMBL/GenBank/DDBJ databases">
        <authorList>
            <person name="Schell T."/>
        </authorList>
    </citation>
    <scope>NUCLEOTIDE SEQUENCE</scope>
    <source>
        <strain evidence="7">M5</strain>
    </source>
</reference>
<sequence length="541" mass="60917">MNLVELLCFFNVCSFSERSPIVTIPALGQVRGSKMISSSGRNFFAFRGVPYAKPPIEELRFKDPQPVDPWFGQILHAGRDESPCIQFNGMIQMFMGVEDCLTLNIYTHNFDSDNPRPVMVYIHPGSFFFGNGGAKTDLAGPAYFLDRNVVLVTIQYRLGLFGFLSTEDSQAPGNYGLLDQTMALKWVRDHIDSFGGNPNSVTLFGCSAGGVSVQYHLLSPHSQGLFHRAISQSGTALNHWAMKKNVGSYAKQLAKYLNCPQSNSNELLACLRKKPADQLVRFQKKIGIMQVFPVGFGPRVDIERESPFLPAEPIKLMESKQIYPVPVIIGTTRNEGGGMIRLLSNNGKLLKEFVEDPAKYFRYMIGMEDDVEHGSDNTLNEILNRYLNIGKLSQPNQFNQLGDIFTDYLFHQEIDRSAQLLSKSSEQPIYFYLFNHSFHFSMNQIMQLSPEIDLGAVHGAELLMTFSNMFFPPLRSLKDLKVSNMVLDLWTSFARDGVPRSDLIPGEWIPTTESQTRYLRIEAEYPALLPVNVQCRINAAV</sequence>
<dbReference type="GO" id="GO:0052689">
    <property type="term" value="F:carboxylic ester hydrolase activity"/>
    <property type="evidence" value="ECO:0007669"/>
    <property type="project" value="UniProtKB-KW"/>
</dbReference>
<protein>
    <recommendedName>
        <fullName evidence="5">Carboxylic ester hydrolase</fullName>
        <ecNumber evidence="5">3.1.1.-</ecNumber>
    </recommendedName>
</protein>
<name>A0A8J2W054_9CRUS</name>
<gene>
    <name evidence="7" type="ORF">DGAL_LOCUS2648</name>
</gene>
<evidence type="ECO:0000259" key="6">
    <source>
        <dbReference type="Pfam" id="PF00135"/>
    </source>
</evidence>
<evidence type="ECO:0000313" key="7">
    <source>
        <dbReference type="EMBL" id="CAH0100418.1"/>
    </source>
</evidence>
<comment type="caution">
    <text evidence="7">The sequence shown here is derived from an EMBL/GenBank/DDBJ whole genome shotgun (WGS) entry which is preliminary data.</text>
</comment>
<organism evidence="7 8">
    <name type="scientific">Daphnia galeata</name>
    <dbReference type="NCBI Taxonomy" id="27404"/>
    <lineage>
        <taxon>Eukaryota</taxon>
        <taxon>Metazoa</taxon>
        <taxon>Ecdysozoa</taxon>
        <taxon>Arthropoda</taxon>
        <taxon>Crustacea</taxon>
        <taxon>Branchiopoda</taxon>
        <taxon>Diplostraca</taxon>
        <taxon>Cladocera</taxon>
        <taxon>Anomopoda</taxon>
        <taxon>Daphniidae</taxon>
        <taxon>Daphnia</taxon>
    </lineage>
</organism>
<accession>A0A8J2W054</accession>
<evidence type="ECO:0000256" key="4">
    <source>
        <dbReference type="ARBA" id="ARBA00023180"/>
    </source>
</evidence>
<dbReference type="Proteomes" id="UP000789390">
    <property type="component" value="Unassembled WGS sequence"/>
</dbReference>
<feature type="domain" description="Carboxylesterase type B" evidence="6">
    <location>
        <begin position="19"/>
        <end position="524"/>
    </location>
</feature>
<keyword evidence="3 5" id="KW-0378">Hydrolase</keyword>
<dbReference type="PANTHER" id="PTHR43142">
    <property type="entry name" value="CARBOXYLIC ESTER HYDROLASE"/>
    <property type="match status" value="1"/>
</dbReference>
<comment type="similarity">
    <text evidence="1 5">Belongs to the type-B carboxylesterase/lipase family.</text>
</comment>
<dbReference type="InterPro" id="IPR029058">
    <property type="entry name" value="AB_hydrolase_fold"/>
</dbReference>
<dbReference type="OrthoDB" id="6846267at2759"/>
<dbReference type="AlphaFoldDB" id="A0A8J2W054"/>
<keyword evidence="8" id="KW-1185">Reference proteome</keyword>
<keyword evidence="4" id="KW-0325">Glycoprotein</keyword>
<dbReference type="Gene3D" id="3.40.50.1820">
    <property type="entry name" value="alpha/beta hydrolase"/>
    <property type="match status" value="1"/>
</dbReference>
<dbReference type="SUPFAM" id="SSF53474">
    <property type="entry name" value="alpha/beta-Hydrolases"/>
    <property type="match status" value="1"/>
</dbReference>
<evidence type="ECO:0000313" key="8">
    <source>
        <dbReference type="Proteomes" id="UP000789390"/>
    </source>
</evidence>
<evidence type="ECO:0000256" key="5">
    <source>
        <dbReference type="RuleBase" id="RU361235"/>
    </source>
</evidence>
<keyword evidence="2" id="KW-0719">Serine esterase</keyword>
<evidence type="ECO:0000256" key="1">
    <source>
        <dbReference type="ARBA" id="ARBA00005964"/>
    </source>
</evidence>